<gene>
    <name evidence="1" type="ORF">P6U22_30005</name>
</gene>
<protein>
    <submittedName>
        <fullName evidence="1">Replication protein</fullName>
    </submittedName>
</protein>
<dbReference type="EMBL" id="JARPRV010000108">
    <property type="protein sequence ID" value="MDG0945312.1"/>
    <property type="molecule type" value="Genomic_DNA"/>
</dbReference>
<name>A0ABT6E4E4_9BACI</name>
<organism evidence="1 2">
    <name type="scientific">Bacillus paranthracis</name>
    <dbReference type="NCBI Taxonomy" id="2026186"/>
    <lineage>
        <taxon>Bacteria</taxon>
        <taxon>Bacillati</taxon>
        <taxon>Bacillota</taxon>
        <taxon>Bacilli</taxon>
        <taxon>Bacillales</taxon>
        <taxon>Bacillaceae</taxon>
        <taxon>Bacillus</taxon>
        <taxon>Bacillus cereus group</taxon>
    </lineage>
</organism>
<feature type="non-terminal residue" evidence="1">
    <location>
        <position position="67"/>
    </location>
</feature>
<sequence>MPAEVRKLDEQRKINVELTPEQLQMLQRLIDLEQQENKDKEQFEENKKNHNLIQLYRDNMPELRWLM</sequence>
<accession>A0ABT6E4E4</accession>
<keyword evidence="2" id="KW-1185">Reference proteome</keyword>
<proteinExistence type="predicted"/>
<reference evidence="1 2" key="1">
    <citation type="submission" date="2023-03" db="EMBL/GenBank/DDBJ databases">
        <title>Genetic diversity of Bacillus cereus sensu lato isolates from Slovenia.</title>
        <authorList>
            <person name="Abdelli M."/>
        </authorList>
    </citation>
    <scope>NUCLEOTIDE SEQUENCE [LARGE SCALE GENOMIC DNA]</scope>
    <source>
        <strain evidence="1 2">SIBC61B</strain>
    </source>
</reference>
<evidence type="ECO:0000313" key="1">
    <source>
        <dbReference type="EMBL" id="MDG0945312.1"/>
    </source>
</evidence>
<evidence type="ECO:0000313" key="2">
    <source>
        <dbReference type="Proteomes" id="UP001221338"/>
    </source>
</evidence>
<comment type="caution">
    <text evidence="1">The sequence shown here is derived from an EMBL/GenBank/DDBJ whole genome shotgun (WGS) entry which is preliminary data.</text>
</comment>
<dbReference type="Proteomes" id="UP001221338">
    <property type="component" value="Unassembled WGS sequence"/>
</dbReference>